<dbReference type="SMART" id="SM00862">
    <property type="entry name" value="Trans_reg_C"/>
    <property type="match status" value="1"/>
</dbReference>
<feature type="modified residue" description="4-aspartylphosphate" evidence="7">
    <location>
        <position position="54"/>
    </location>
</feature>
<dbReference type="SMART" id="SM00448">
    <property type="entry name" value="REC"/>
    <property type="match status" value="1"/>
</dbReference>
<feature type="domain" description="OmpR/PhoB-type" evidence="10">
    <location>
        <begin position="132"/>
        <end position="231"/>
    </location>
</feature>
<dbReference type="InterPro" id="IPR039420">
    <property type="entry name" value="WalR-like"/>
</dbReference>
<keyword evidence="2 7" id="KW-0597">Phosphoprotein</keyword>
<dbReference type="PROSITE" id="PS50110">
    <property type="entry name" value="RESPONSE_REGULATORY"/>
    <property type="match status" value="1"/>
</dbReference>
<evidence type="ECO:0000256" key="1">
    <source>
        <dbReference type="ARBA" id="ARBA00004496"/>
    </source>
</evidence>
<protein>
    <submittedName>
        <fullName evidence="11">DNA-binding response regulator</fullName>
    </submittedName>
</protein>
<dbReference type="GO" id="GO:0006355">
    <property type="term" value="P:regulation of DNA-templated transcription"/>
    <property type="evidence" value="ECO:0007669"/>
    <property type="project" value="InterPro"/>
</dbReference>
<organism evidence="11 12">
    <name type="scientific">Paenibacillus flagellatus</name>
    <dbReference type="NCBI Taxonomy" id="2211139"/>
    <lineage>
        <taxon>Bacteria</taxon>
        <taxon>Bacillati</taxon>
        <taxon>Bacillota</taxon>
        <taxon>Bacilli</taxon>
        <taxon>Bacillales</taxon>
        <taxon>Paenibacillaceae</taxon>
        <taxon>Paenibacillus</taxon>
    </lineage>
</organism>
<evidence type="ECO:0000259" key="9">
    <source>
        <dbReference type="PROSITE" id="PS50110"/>
    </source>
</evidence>
<dbReference type="InterPro" id="IPR036388">
    <property type="entry name" value="WH-like_DNA-bd_sf"/>
</dbReference>
<evidence type="ECO:0000313" key="12">
    <source>
        <dbReference type="Proteomes" id="UP000247476"/>
    </source>
</evidence>
<evidence type="ECO:0000256" key="7">
    <source>
        <dbReference type="PROSITE-ProRule" id="PRU00169"/>
    </source>
</evidence>
<dbReference type="InterPro" id="IPR011006">
    <property type="entry name" value="CheY-like_superfamily"/>
</dbReference>
<keyword evidence="12" id="KW-1185">Reference proteome</keyword>
<keyword evidence="5 8" id="KW-0238">DNA-binding</keyword>
<dbReference type="Pfam" id="PF00486">
    <property type="entry name" value="Trans_reg_C"/>
    <property type="match status" value="1"/>
</dbReference>
<feature type="domain" description="Response regulatory" evidence="9">
    <location>
        <begin position="5"/>
        <end position="118"/>
    </location>
</feature>
<evidence type="ECO:0000256" key="3">
    <source>
        <dbReference type="ARBA" id="ARBA00023012"/>
    </source>
</evidence>
<dbReference type="InterPro" id="IPR016032">
    <property type="entry name" value="Sig_transdc_resp-reg_C-effctor"/>
</dbReference>
<evidence type="ECO:0000313" key="11">
    <source>
        <dbReference type="EMBL" id="PYI52159.1"/>
    </source>
</evidence>
<dbReference type="Gene3D" id="1.10.10.10">
    <property type="entry name" value="Winged helix-like DNA-binding domain superfamily/Winged helix DNA-binding domain"/>
    <property type="match status" value="1"/>
</dbReference>
<dbReference type="Gene3D" id="3.40.50.2300">
    <property type="match status" value="1"/>
</dbReference>
<dbReference type="PROSITE" id="PS51755">
    <property type="entry name" value="OMPR_PHOB"/>
    <property type="match status" value="1"/>
</dbReference>
<evidence type="ECO:0000256" key="4">
    <source>
        <dbReference type="ARBA" id="ARBA00023015"/>
    </source>
</evidence>
<dbReference type="GO" id="GO:0000976">
    <property type="term" value="F:transcription cis-regulatory region binding"/>
    <property type="evidence" value="ECO:0007669"/>
    <property type="project" value="TreeGrafter"/>
</dbReference>
<dbReference type="CDD" id="cd00383">
    <property type="entry name" value="trans_reg_C"/>
    <property type="match status" value="1"/>
</dbReference>
<dbReference type="FunFam" id="3.40.50.2300:FF:000001">
    <property type="entry name" value="DNA-binding response regulator PhoB"/>
    <property type="match status" value="1"/>
</dbReference>
<keyword evidence="6" id="KW-0804">Transcription</keyword>
<feature type="DNA-binding region" description="OmpR/PhoB-type" evidence="8">
    <location>
        <begin position="132"/>
        <end position="231"/>
    </location>
</feature>
<evidence type="ECO:0000256" key="5">
    <source>
        <dbReference type="ARBA" id="ARBA00023125"/>
    </source>
</evidence>
<comment type="subcellular location">
    <subcellularLocation>
        <location evidence="1">Cytoplasm</location>
    </subcellularLocation>
</comment>
<dbReference type="GO" id="GO:0000156">
    <property type="term" value="F:phosphorelay response regulator activity"/>
    <property type="evidence" value="ECO:0007669"/>
    <property type="project" value="TreeGrafter"/>
</dbReference>
<keyword evidence="3" id="KW-0902">Two-component regulatory system</keyword>
<gene>
    <name evidence="11" type="ORF">DLM86_22030</name>
</gene>
<dbReference type="PANTHER" id="PTHR48111">
    <property type="entry name" value="REGULATOR OF RPOS"/>
    <property type="match status" value="1"/>
</dbReference>
<dbReference type="GO" id="GO:0032993">
    <property type="term" value="C:protein-DNA complex"/>
    <property type="evidence" value="ECO:0007669"/>
    <property type="project" value="TreeGrafter"/>
</dbReference>
<evidence type="ECO:0000256" key="6">
    <source>
        <dbReference type="ARBA" id="ARBA00023163"/>
    </source>
</evidence>
<evidence type="ECO:0000259" key="10">
    <source>
        <dbReference type="PROSITE" id="PS51755"/>
    </source>
</evidence>
<proteinExistence type="predicted"/>
<dbReference type="EMBL" id="QJVJ01000010">
    <property type="protein sequence ID" value="PYI52159.1"/>
    <property type="molecule type" value="Genomic_DNA"/>
</dbReference>
<dbReference type="Gene3D" id="6.10.250.690">
    <property type="match status" value="1"/>
</dbReference>
<dbReference type="GO" id="GO:0005829">
    <property type="term" value="C:cytosol"/>
    <property type="evidence" value="ECO:0007669"/>
    <property type="project" value="TreeGrafter"/>
</dbReference>
<dbReference type="InterPro" id="IPR001867">
    <property type="entry name" value="OmpR/PhoB-type_DNA-bd"/>
</dbReference>
<dbReference type="SUPFAM" id="SSF52172">
    <property type="entry name" value="CheY-like"/>
    <property type="match status" value="1"/>
</dbReference>
<keyword evidence="4" id="KW-0805">Transcription regulation</keyword>
<accession>A0A2V5JZ05</accession>
<sequence>MRREKILIVDDETEIGELICLYLAKEGYQTITALDGYGAIDMVEKQKPDLIILDIQLPDLDGFEVCLELRKKTKAPIIFLSCKSDDLDKILGLGVGGDDYITKPFSPGEMVARVKAHLRRSRMLVEPSSDGQEPLRYGELAIEPRSFTVKLRGEPVPLSAKEYQLLLLLAQHPNRVFSLDQLFTQVWESPSIGDPRTVMVHISNIRKKIEPDPAQPTYIVTVRGGGYKFNGAPSEIEAVP</sequence>
<comment type="caution">
    <text evidence="11">The sequence shown here is derived from an EMBL/GenBank/DDBJ whole genome shotgun (WGS) entry which is preliminary data.</text>
</comment>
<reference evidence="11 12" key="1">
    <citation type="submission" date="2018-05" db="EMBL/GenBank/DDBJ databases">
        <title>Paenibacillus flagellatus sp. nov., isolated from selenium mineral soil.</title>
        <authorList>
            <person name="Dai X."/>
        </authorList>
    </citation>
    <scope>NUCLEOTIDE SEQUENCE [LARGE SCALE GENOMIC DNA]</scope>
    <source>
        <strain evidence="11 12">DXL2</strain>
    </source>
</reference>
<dbReference type="PANTHER" id="PTHR48111:SF40">
    <property type="entry name" value="PHOSPHATE REGULON TRANSCRIPTIONAL REGULATORY PROTEIN PHOB"/>
    <property type="match status" value="1"/>
</dbReference>
<name>A0A2V5JZ05_9BACL</name>
<evidence type="ECO:0000256" key="2">
    <source>
        <dbReference type="ARBA" id="ARBA00022553"/>
    </source>
</evidence>
<dbReference type="InterPro" id="IPR001789">
    <property type="entry name" value="Sig_transdc_resp-reg_receiver"/>
</dbReference>
<dbReference type="OrthoDB" id="9790442at2"/>
<dbReference type="RefSeq" id="WP_110842230.1">
    <property type="nucleotide sequence ID" value="NZ_QJVJ01000010.1"/>
</dbReference>
<dbReference type="Pfam" id="PF00072">
    <property type="entry name" value="Response_reg"/>
    <property type="match status" value="1"/>
</dbReference>
<dbReference type="SUPFAM" id="SSF46894">
    <property type="entry name" value="C-terminal effector domain of the bipartite response regulators"/>
    <property type="match status" value="1"/>
</dbReference>
<dbReference type="Proteomes" id="UP000247476">
    <property type="component" value="Unassembled WGS sequence"/>
</dbReference>
<evidence type="ECO:0000256" key="8">
    <source>
        <dbReference type="PROSITE-ProRule" id="PRU01091"/>
    </source>
</evidence>
<dbReference type="FunFam" id="1.10.10.10:FF:000018">
    <property type="entry name" value="DNA-binding response regulator ResD"/>
    <property type="match status" value="1"/>
</dbReference>
<dbReference type="AlphaFoldDB" id="A0A2V5JZ05"/>